<evidence type="ECO:0000313" key="2">
    <source>
        <dbReference type="Proteomes" id="UP000241138"/>
    </source>
</evidence>
<dbReference type="Proteomes" id="UP000241138">
    <property type="component" value="Segment"/>
</dbReference>
<reference evidence="1 2" key="1">
    <citation type="submission" date="2018-02" db="EMBL/GenBank/DDBJ databases">
        <authorList>
            <person name="Zacj K.M."/>
            <person name="Aull H.G."/>
            <person name="Garlena R.A."/>
            <person name="Russell D.A."/>
            <person name="Pope W.H."/>
            <person name="Jacobs-Sera D."/>
            <person name="Hatfull G.F."/>
        </authorList>
    </citation>
    <scope>NUCLEOTIDE SEQUENCE [LARGE SCALE GENOMIC DNA]</scope>
</reference>
<sequence length="198" mass="21676">MAFVRTFGTLTPSKPVDGVAVAIKTEGEAKVTDVQLVAGSSLFSWSPQVSDLHLKETKTWRFMNGIIQSDYATWVIADEDQASPYWGIIDPVMPQNVRWGMVDMGQISSREELNGLEYTTTAGAGVTPHHTARSDQRLDISTDGHMSVVIGIKGIFENPGDSPRTDLGTVTEAHPDGWAGVWGWHPNWTDVLTNHGGW</sequence>
<evidence type="ECO:0000313" key="1">
    <source>
        <dbReference type="EMBL" id="AVJ51011.1"/>
    </source>
</evidence>
<proteinExistence type="predicted"/>
<dbReference type="EMBL" id="MG944216">
    <property type="protein sequence ID" value="AVJ51011.1"/>
    <property type="molecule type" value="Genomic_DNA"/>
</dbReference>
<accession>A0A2P1CID5</accession>
<name>A0A2P1CID5_9CAUD</name>
<protein>
    <submittedName>
        <fullName evidence="1">Uncharacterized protein</fullName>
    </submittedName>
</protein>
<gene>
    <name evidence="1" type="primary">20</name>
    <name evidence="1" type="ORF">PBI_PAJAZA_20</name>
</gene>
<organism evidence="1 2">
    <name type="scientific">Microbacterium phage Pajaza</name>
    <dbReference type="NCBI Taxonomy" id="2099443"/>
    <lineage>
        <taxon>Viruses</taxon>
        <taxon>Duplodnaviria</taxon>
        <taxon>Heunggongvirae</taxon>
        <taxon>Uroviricota</taxon>
        <taxon>Caudoviricetes</taxon>
        <taxon>Pikminvirus</taxon>
        <taxon>Pikminvirus pikmin</taxon>
    </lineage>
</organism>